<name>A0ABR1W6V1_9PEZI</name>
<keyword evidence="1" id="KW-0472">Membrane</keyword>
<dbReference type="RefSeq" id="XP_066720296.1">
    <property type="nucleotide sequence ID" value="XM_066854441.1"/>
</dbReference>
<dbReference type="GeneID" id="92087504"/>
<proteinExistence type="predicted"/>
<sequence length="162" mass="17036">MEKAKADAEPFVRVAADAAAAAAFKAAAAAVAPAVGGCPPRRPGRLAGAYLVVYGWFENLSDHELRPQARVAMWKSKQVAGLLHNATVCPQNGLVWIPQIGQVSFESCIGNHEEQTRSSAPTWMWSRAAAFLHGGGGGGGLSFNLVALILVTEIVIFGVVLK</sequence>
<evidence type="ECO:0000313" key="3">
    <source>
        <dbReference type="Proteomes" id="UP001480595"/>
    </source>
</evidence>
<organism evidence="2 3">
    <name type="scientific">Apiospora phragmitis</name>
    <dbReference type="NCBI Taxonomy" id="2905665"/>
    <lineage>
        <taxon>Eukaryota</taxon>
        <taxon>Fungi</taxon>
        <taxon>Dikarya</taxon>
        <taxon>Ascomycota</taxon>
        <taxon>Pezizomycotina</taxon>
        <taxon>Sordariomycetes</taxon>
        <taxon>Xylariomycetidae</taxon>
        <taxon>Amphisphaeriales</taxon>
        <taxon>Apiosporaceae</taxon>
        <taxon>Apiospora</taxon>
    </lineage>
</organism>
<accession>A0ABR1W6V1</accession>
<dbReference type="Proteomes" id="UP001480595">
    <property type="component" value="Unassembled WGS sequence"/>
</dbReference>
<protein>
    <submittedName>
        <fullName evidence="2">Uncharacterized protein</fullName>
    </submittedName>
</protein>
<feature type="transmembrane region" description="Helical" evidence="1">
    <location>
        <begin position="141"/>
        <end position="161"/>
    </location>
</feature>
<comment type="caution">
    <text evidence="2">The sequence shown here is derived from an EMBL/GenBank/DDBJ whole genome shotgun (WGS) entry which is preliminary data.</text>
</comment>
<evidence type="ECO:0000313" key="2">
    <source>
        <dbReference type="EMBL" id="KAK8079225.1"/>
    </source>
</evidence>
<evidence type="ECO:0000256" key="1">
    <source>
        <dbReference type="SAM" id="Phobius"/>
    </source>
</evidence>
<keyword evidence="3" id="KW-1185">Reference proteome</keyword>
<gene>
    <name evidence="2" type="ORF">PG994_003032</name>
</gene>
<keyword evidence="1" id="KW-1133">Transmembrane helix</keyword>
<keyword evidence="1" id="KW-0812">Transmembrane</keyword>
<dbReference type="EMBL" id="JAQQWL010000003">
    <property type="protein sequence ID" value="KAK8079225.1"/>
    <property type="molecule type" value="Genomic_DNA"/>
</dbReference>
<reference evidence="2 3" key="1">
    <citation type="submission" date="2023-01" db="EMBL/GenBank/DDBJ databases">
        <title>Analysis of 21 Apiospora genomes using comparative genomics revels a genus with tremendous synthesis potential of carbohydrate active enzymes and secondary metabolites.</title>
        <authorList>
            <person name="Sorensen T."/>
        </authorList>
    </citation>
    <scope>NUCLEOTIDE SEQUENCE [LARGE SCALE GENOMIC DNA]</scope>
    <source>
        <strain evidence="2 3">CBS 135458</strain>
    </source>
</reference>